<proteinExistence type="predicted"/>
<organism evidence="4 5">
    <name type="scientific">Psylliodes chrysocephalus</name>
    <dbReference type="NCBI Taxonomy" id="3402493"/>
    <lineage>
        <taxon>Eukaryota</taxon>
        <taxon>Metazoa</taxon>
        <taxon>Ecdysozoa</taxon>
        <taxon>Arthropoda</taxon>
        <taxon>Hexapoda</taxon>
        <taxon>Insecta</taxon>
        <taxon>Pterygota</taxon>
        <taxon>Neoptera</taxon>
        <taxon>Endopterygota</taxon>
        <taxon>Coleoptera</taxon>
        <taxon>Polyphaga</taxon>
        <taxon>Cucujiformia</taxon>
        <taxon>Chrysomeloidea</taxon>
        <taxon>Chrysomelidae</taxon>
        <taxon>Galerucinae</taxon>
        <taxon>Alticini</taxon>
        <taxon>Psylliodes</taxon>
    </lineage>
</organism>
<feature type="region of interest" description="Disordered" evidence="1">
    <location>
        <begin position="192"/>
        <end position="218"/>
    </location>
</feature>
<dbReference type="Gene3D" id="2.60.40.10">
    <property type="entry name" value="Immunoglobulins"/>
    <property type="match status" value="1"/>
</dbReference>
<keyword evidence="2" id="KW-0472">Membrane</keyword>
<keyword evidence="2" id="KW-0812">Transmembrane</keyword>
<dbReference type="EMBL" id="OV651818">
    <property type="protein sequence ID" value="CAH1111587.1"/>
    <property type="molecule type" value="Genomic_DNA"/>
</dbReference>
<dbReference type="InterPro" id="IPR036116">
    <property type="entry name" value="FN3_sf"/>
</dbReference>
<dbReference type="Pfam" id="PF00041">
    <property type="entry name" value="fn3"/>
    <property type="match status" value="1"/>
</dbReference>
<dbReference type="Proteomes" id="UP001153636">
    <property type="component" value="Chromosome 6"/>
</dbReference>
<evidence type="ECO:0000259" key="3">
    <source>
        <dbReference type="PROSITE" id="PS50853"/>
    </source>
</evidence>
<dbReference type="SMART" id="SM00060">
    <property type="entry name" value="FN3"/>
    <property type="match status" value="1"/>
</dbReference>
<evidence type="ECO:0000256" key="2">
    <source>
        <dbReference type="SAM" id="Phobius"/>
    </source>
</evidence>
<name>A0A9P0D7D6_9CUCU</name>
<accession>A0A9P0D7D6</accession>
<dbReference type="InterPro" id="IPR013783">
    <property type="entry name" value="Ig-like_fold"/>
</dbReference>
<keyword evidence="5" id="KW-1185">Reference proteome</keyword>
<dbReference type="PROSITE" id="PS50853">
    <property type="entry name" value="FN3"/>
    <property type="match status" value="1"/>
</dbReference>
<dbReference type="CDD" id="cd00063">
    <property type="entry name" value="FN3"/>
    <property type="match status" value="1"/>
</dbReference>
<feature type="compositionally biased region" description="Basic and acidic residues" evidence="1">
    <location>
        <begin position="197"/>
        <end position="218"/>
    </location>
</feature>
<dbReference type="AlphaFoldDB" id="A0A9P0D7D6"/>
<sequence>MGAFRNADSITMPRRSEPSEPKILVETNRGKDENTVNREDAIAMSPYADHFELRWSVPNDNGDPILYYLIKYCINDKVNGEWRDRDCTKESQRSVQYTSFELDHLHPDTVYKIELRAHNTIGDSWPATLRVKTARGIDPIIPMEKPAMSSSAIIGIVIASIVLILLVLDITCYFVNRMGVIALCCNARTKQAEDEDPKLGRDEREPLQHEEKPMSVEFDGRFTHSKSGEIIGKHSAV</sequence>
<gene>
    <name evidence="4" type="ORF">PSYICH_LOCUS12750</name>
</gene>
<reference evidence="4" key="1">
    <citation type="submission" date="2022-01" db="EMBL/GenBank/DDBJ databases">
        <authorList>
            <person name="King R."/>
        </authorList>
    </citation>
    <scope>NUCLEOTIDE SEQUENCE</scope>
</reference>
<evidence type="ECO:0000313" key="4">
    <source>
        <dbReference type="EMBL" id="CAH1111587.1"/>
    </source>
</evidence>
<protein>
    <recommendedName>
        <fullName evidence="3">Fibronectin type-III domain-containing protein</fullName>
    </recommendedName>
</protein>
<feature type="domain" description="Fibronectin type-III" evidence="3">
    <location>
        <begin position="34"/>
        <end position="136"/>
    </location>
</feature>
<feature type="region of interest" description="Disordered" evidence="1">
    <location>
        <begin position="1"/>
        <end position="21"/>
    </location>
</feature>
<feature type="transmembrane region" description="Helical" evidence="2">
    <location>
        <begin position="152"/>
        <end position="176"/>
    </location>
</feature>
<dbReference type="InterPro" id="IPR003961">
    <property type="entry name" value="FN3_dom"/>
</dbReference>
<keyword evidence="2" id="KW-1133">Transmembrane helix</keyword>
<dbReference type="SUPFAM" id="SSF49265">
    <property type="entry name" value="Fibronectin type III"/>
    <property type="match status" value="1"/>
</dbReference>
<evidence type="ECO:0000256" key="1">
    <source>
        <dbReference type="SAM" id="MobiDB-lite"/>
    </source>
</evidence>
<dbReference type="OrthoDB" id="10056271at2759"/>
<evidence type="ECO:0000313" key="5">
    <source>
        <dbReference type="Proteomes" id="UP001153636"/>
    </source>
</evidence>